<dbReference type="GO" id="GO:0005886">
    <property type="term" value="C:plasma membrane"/>
    <property type="evidence" value="ECO:0007669"/>
    <property type="project" value="UniProtKB-SubCell"/>
</dbReference>
<protein>
    <recommendedName>
        <fullName evidence="11">Lipopolysaccharide heptosyltransferase 1</fullName>
        <ecNumber evidence="10">2.4.99.23</ecNumber>
    </recommendedName>
    <alternativeName>
        <fullName evidence="12">ADP-heptose:lipopolysaccharide heptosyltransferase I</fullName>
    </alternativeName>
</protein>
<evidence type="ECO:0000256" key="3">
    <source>
        <dbReference type="ARBA" id="ARBA00022475"/>
    </source>
</evidence>
<dbReference type="GO" id="GO:0009244">
    <property type="term" value="P:lipopolysaccharide core region biosynthetic process"/>
    <property type="evidence" value="ECO:0007669"/>
    <property type="project" value="InterPro"/>
</dbReference>
<dbReference type="PANTHER" id="PTHR30160:SF19">
    <property type="entry name" value="LIPOPOLYSACCHARIDE HEPTOSYLTRANSFERASE 1"/>
    <property type="match status" value="1"/>
</dbReference>
<keyword evidence="15" id="KW-1185">Reference proteome</keyword>
<dbReference type="Gene3D" id="3.40.50.2000">
    <property type="entry name" value="Glycogen Phosphorylase B"/>
    <property type="match status" value="2"/>
</dbReference>
<keyword evidence="5" id="KW-0328">Glycosyltransferase</keyword>
<evidence type="ECO:0000256" key="12">
    <source>
        <dbReference type="ARBA" id="ARBA00044330"/>
    </source>
</evidence>
<dbReference type="NCBIfam" id="TIGR02193">
    <property type="entry name" value="heptsyl_trn_I"/>
    <property type="match status" value="1"/>
</dbReference>
<organism evidence="14 15">
    <name type="scientific">Geomonas terrae</name>
    <dbReference type="NCBI Taxonomy" id="2562681"/>
    <lineage>
        <taxon>Bacteria</taxon>
        <taxon>Pseudomonadati</taxon>
        <taxon>Thermodesulfobacteriota</taxon>
        <taxon>Desulfuromonadia</taxon>
        <taxon>Geobacterales</taxon>
        <taxon>Geobacteraceae</taxon>
        <taxon>Geomonas</taxon>
    </lineage>
</organism>
<reference evidence="14 15" key="1">
    <citation type="submission" date="2019-04" db="EMBL/GenBank/DDBJ databases">
        <title>Geobacter oryzae sp. nov., ferric-reducing bacteria isolated from paddy soil.</title>
        <authorList>
            <person name="Xu Z."/>
            <person name="Masuda Y."/>
            <person name="Itoh H."/>
            <person name="Senoo K."/>
        </authorList>
    </citation>
    <scope>NUCLEOTIDE SEQUENCE [LARGE SCALE GENOMIC DNA]</scope>
    <source>
        <strain evidence="14 15">Red111</strain>
    </source>
</reference>
<keyword evidence="4" id="KW-0997">Cell inner membrane</keyword>
<dbReference type="InterPro" id="IPR011908">
    <property type="entry name" value="LipoPS_heptosylTferase-I"/>
</dbReference>
<evidence type="ECO:0000256" key="1">
    <source>
        <dbReference type="ARBA" id="ARBA00004515"/>
    </source>
</evidence>
<name>A0A4S1CAB5_9BACT</name>
<dbReference type="Proteomes" id="UP000306416">
    <property type="component" value="Unassembled WGS sequence"/>
</dbReference>
<dbReference type="EMBL" id="SRSC01000006">
    <property type="protein sequence ID" value="TGU70063.1"/>
    <property type="molecule type" value="Genomic_DNA"/>
</dbReference>
<evidence type="ECO:0000256" key="8">
    <source>
        <dbReference type="ARBA" id="ARBA00023136"/>
    </source>
</evidence>
<evidence type="ECO:0000313" key="15">
    <source>
        <dbReference type="Proteomes" id="UP000306416"/>
    </source>
</evidence>
<sequence>MRVLIIKTSPLGELAIALSVLDYLKQASPGIEIDWAVEESLRQVLEGHPDVSLLHTVRPDAWRRQPFAASTRNEVAALRGALAERAYDIVFDLQGDLKSGLICKLTGCPNRIGFEKEDLKEGVNAFFTTRRIPMRRQDQHLADKYLRLVSIPFGKDFRQMPLCVTIGVSAEDDADAAALYATLSDGLVFLFQCGSSLPTKLWSEAGWIALGTALLERFPDATMLLPWGNAGEKGAVARIAAGIGRGARVLEAYHLNGLAAVMKKADLVVGVDSGPLHLAAALGTPTVSLYRSSDARSVGPRGEQHAVLQSPMHCARCLRKQCDKDLACRDTIKVEAVLACVEKLLTDHS</sequence>
<proteinExistence type="inferred from homology"/>
<keyword evidence="6 14" id="KW-0808">Transferase</keyword>
<comment type="caution">
    <text evidence="14">The sequence shown here is derived from an EMBL/GenBank/DDBJ whole genome shotgun (WGS) entry which is preliminary data.</text>
</comment>
<dbReference type="GO" id="GO:0005829">
    <property type="term" value="C:cytosol"/>
    <property type="evidence" value="ECO:0007669"/>
    <property type="project" value="TreeGrafter"/>
</dbReference>
<evidence type="ECO:0000256" key="11">
    <source>
        <dbReference type="ARBA" id="ARBA00044190"/>
    </source>
</evidence>
<dbReference type="EC" id="2.4.99.23" evidence="10"/>
<dbReference type="InterPro" id="IPR051199">
    <property type="entry name" value="LPS_LOS_Heptosyltrfase"/>
</dbReference>
<evidence type="ECO:0000256" key="2">
    <source>
        <dbReference type="ARBA" id="ARBA00004713"/>
    </source>
</evidence>
<comment type="subcellular location">
    <subcellularLocation>
        <location evidence="1">Cell inner membrane</location>
        <topology evidence="1">Peripheral membrane protein</topology>
        <orientation evidence="1">Cytoplasmic side</orientation>
    </subcellularLocation>
</comment>
<evidence type="ECO:0000256" key="5">
    <source>
        <dbReference type="ARBA" id="ARBA00022676"/>
    </source>
</evidence>
<evidence type="ECO:0000256" key="9">
    <source>
        <dbReference type="ARBA" id="ARBA00043995"/>
    </source>
</evidence>
<comment type="catalytic activity">
    <reaction evidence="13">
        <text>an alpha-Kdo-(2-&gt;4)-alpha-Kdo-(2-&gt;6)-lipid A + ADP-L-glycero-beta-D-manno-heptose = an L-alpha-D-Hep-(1-&gt;5)-[alpha-Kdo-(2-&gt;4)]-alpha-Kdo-(2-&gt;6)-lipid A + ADP + H(+)</text>
        <dbReference type="Rhea" id="RHEA:74067"/>
        <dbReference type="ChEBI" id="CHEBI:15378"/>
        <dbReference type="ChEBI" id="CHEBI:61506"/>
        <dbReference type="ChEBI" id="CHEBI:176431"/>
        <dbReference type="ChEBI" id="CHEBI:193068"/>
        <dbReference type="ChEBI" id="CHEBI:456216"/>
        <dbReference type="EC" id="2.4.99.23"/>
    </reaction>
</comment>
<dbReference type="GO" id="GO:0008713">
    <property type="term" value="F:ADP-heptose-lipopolysaccharide heptosyltransferase activity"/>
    <property type="evidence" value="ECO:0007669"/>
    <property type="project" value="TreeGrafter"/>
</dbReference>
<comment type="pathway">
    <text evidence="2">Bacterial outer membrane biogenesis; LPS core biosynthesis.</text>
</comment>
<dbReference type="SUPFAM" id="SSF53756">
    <property type="entry name" value="UDP-Glycosyltransferase/glycogen phosphorylase"/>
    <property type="match status" value="1"/>
</dbReference>
<evidence type="ECO:0000256" key="7">
    <source>
        <dbReference type="ARBA" id="ARBA00022985"/>
    </source>
</evidence>
<keyword evidence="8" id="KW-0472">Membrane</keyword>
<evidence type="ECO:0000256" key="10">
    <source>
        <dbReference type="ARBA" id="ARBA00044041"/>
    </source>
</evidence>
<dbReference type="RefSeq" id="WP_135873015.1">
    <property type="nucleotide sequence ID" value="NZ_SRSC01000006.1"/>
</dbReference>
<evidence type="ECO:0000313" key="14">
    <source>
        <dbReference type="EMBL" id="TGU70063.1"/>
    </source>
</evidence>
<dbReference type="AlphaFoldDB" id="A0A4S1CAB5"/>
<keyword evidence="3" id="KW-1003">Cell membrane</keyword>
<gene>
    <name evidence="14" type="primary">waaC</name>
    <name evidence="14" type="ORF">E4633_19870</name>
</gene>
<dbReference type="Pfam" id="PF01075">
    <property type="entry name" value="Glyco_transf_9"/>
    <property type="match status" value="1"/>
</dbReference>
<accession>A0A4S1CAB5</accession>
<evidence type="ECO:0000256" key="4">
    <source>
        <dbReference type="ARBA" id="ARBA00022519"/>
    </source>
</evidence>
<dbReference type="PANTHER" id="PTHR30160">
    <property type="entry name" value="TETRAACYLDISACCHARIDE 4'-KINASE-RELATED"/>
    <property type="match status" value="1"/>
</dbReference>
<keyword evidence="7" id="KW-0448">Lipopolysaccharide biosynthesis</keyword>
<dbReference type="InterPro" id="IPR002201">
    <property type="entry name" value="Glyco_trans_9"/>
</dbReference>
<evidence type="ECO:0000256" key="6">
    <source>
        <dbReference type="ARBA" id="ARBA00022679"/>
    </source>
</evidence>
<dbReference type="CDD" id="cd03789">
    <property type="entry name" value="GT9_LPS_heptosyltransferase"/>
    <property type="match status" value="1"/>
</dbReference>
<comment type="similarity">
    <text evidence="9">Belongs to the glycosyltransferase 9 family.</text>
</comment>
<evidence type="ECO:0000256" key="13">
    <source>
        <dbReference type="ARBA" id="ARBA00049201"/>
    </source>
</evidence>